<dbReference type="InterPro" id="IPR025874">
    <property type="entry name" value="DZR"/>
</dbReference>
<organism evidence="3 4">
    <name type="scientific">Clostridium mobile</name>
    <dbReference type="NCBI Taxonomy" id="2841512"/>
    <lineage>
        <taxon>Bacteria</taxon>
        <taxon>Bacillati</taxon>
        <taxon>Bacillota</taxon>
        <taxon>Clostridia</taxon>
        <taxon>Eubacteriales</taxon>
        <taxon>Clostridiaceae</taxon>
        <taxon>Clostridium</taxon>
    </lineage>
</organism>
<dbReference type="RefSeq" id="WP_216438370.1">
    <property type="nucleotide sequence ID" value="NZ_JAHLQF010000002.1"/>
</dbReference>
<feature type="domain" description="DZANK-type" evidence="2">
    <location>
        <begin position="151"/>
        <end position="194"/>
    </location>
</feature>
<sequence>MRMASFLVIIPMAILAVLGAIIYVIFQSTRNENGKTYDSDSNKNPFKILFYVLAGLVGLGIVLFGANIFTGLHIGGEEFWTVFPAMIFIPLVFLIPITILIVIGRFVYYDAKSRGMDPWLWLLVVIFVPNFIGLIIYLVVRSSYTSNNRKCFNCGSYVREDYNICPSCGNHLKNSCSQCGRAVEKGWSMCPYCGNHLS</sequence>
<evidence type="ECO:0000313" key="4">
    <source>
        <dbReference type="Proteomes" id="UP000726170"/>
    </source>
</evidence>
<comment type="caution">
    <text evidence="3">The sequence shown here is derived from an EMBL/GenBank/DDBJ whole genome shotgun (WGS) entry which is preliminary data.</text>
</comment>
<protein>
    <submittedName>
        <fullName evidence="3">Zinc ribbon domain-containing protein</fullName>
    </submittedName>
</protein>
<evidence type="ECO:0000256" key="1">
    <source>
        <dbReference type="SAM" id="Phobius"/>
    </source>
</evidence>
<dbReference type="Pfam" id="PF12773">
    <property type="entry name" value="DZR"/>
    <property type="match status" value="1"/>
</dbReference>
<proteinExistence type="predicted"/>
<feature type="transmembrane region" description="Helical" evidence="1">
    <location>
        <begin position="48"/>
        <end position="70"/>
    </location>
</feature>
<reference evidence="3 4" key="1">
    <citation type="submission" date="2021-06" db="EMBL/GenBank/DDBJ databases">
        <authorList>
            <person name="Sun Q."/>
            <person name="Li D."/>
        </authorList>
    </citation>
    <scope>NUCLEOTIDE SEQUENCE [LARGE SCALE GENOMIC DNA]</scope>
    <source>
        <strain evidence="3 4">MSJ-11</strain>
    </source>
</reference>
<keyword evidence="1" id="KW-0812">Transmembrane</keyword>
<feature type="transmembrane region" description="Helical" evidence="1">
    <location>
        <begin position="82"/>
        <end position="107"/>
    </location>
</feature>
<gene>
    <name evidence="3" type="ORF">KQI86_05945</name>
</gene>
<feature type="transmembrane region" description="Helical" evidence="1">
    <location>
        <begin position="7"/>
        <end position="28"/>
    </location>
</feature>
<keyword evidence="1" id="KW-1133">Transmembrane helix</keyword>
<dbReference type="EMBL" id="JAHLQF010000002">
    <property type="protein sequence ID" value="MBU5483864.1"/>
    <property type="molecule type" value="Genomic_DNA"/>
</dbReference>
<evidence type="ECO:0000313" key="3">
    <source>
        <dbReference type="EMBL" id="MBU5483864.1"/>
    </source>
</evidence>
<keyword evidence="4" id="KW-1185">Reference proteome</keyword>
<feature type="transmembrane region" description="Helical" evidence="1">
    <location>
        <begin position="119"/>
        <end position="140"/>
    </location>
</feature>
<dbReference type="Proteomes" id="UP000726170">
    <property type="component" value="Unassembled WGS sequence"/>
</dbReference>
<name>A0ABS6EHI6_9CLOT</name>
<evidence type="ECO:0000259" key="2">
    <source>
        <dbReference type="Pfam" id="PF12773"/>
    </source>
</evidence>
<accession>A0ABS6EHI6</accession>
<keyword evidence="1" id="KW-0472">Membrane</keyword>